<dbReference type="InterPro" id="IPR013078">
    <property type="entry name" value="His_Pase_superF_clade-1"/>
</dbReference>
<dbReference type="Proteomes" id="UP000297527">
    <property type="component" value="Unassembled WGS sequence"/>
</dbReference>
<dbReference type="EMBL" id="PQXN01000260">
    <property type="protein sequence ID" value="TGO47852.1"/>
    <property type="molecule type" value="Genomic_DNA"/>
</dbReference>
<gene>
    <name evidence="2" type="ORF">BCON_0261g00190</name>
</gene>
<keyword evidence="1" id="KW-1133">Transmembrane helix</keyword>
<dbReference type="OrthoDB" id="496981at2759"/>
<comment type="caution">
    <text evidence="2">The sequence shown here is derived from an EMBL/GenBank/DDBJ whole genome shotgun (WGS) entry which is preliminary data.</text>
</comment>
<evidence type="ECO:0000313" key="3">
    <source>
        <dbReference type="Proteomes" id="UP000297527"/>
    </source>
</evidence>
<dbReference type="SUPFAM" id="SSF53254">
    <property type="entry name" value="Phosphoglycerate mutase-like"/>
    <property type="match status" value="1"/>
</dbReference>
<name>A0A4Z1HKR5_9HELO</name>
<keyword evidence="1" id="KW-0472">Membrane</keyword>
<dbReference type="InterPro" id="IPR029033">
    <property type="entry name" value="His_PPase_superfam"/>
</dbReference>
<evidence type="ECO:0000256" key="1">
    <source>
        <dbReference type="SAM" id="Phobius"/>
    </source>
</evidence>
<keyword evidence="1" id="KW-0812">Transmembrane</keyword>
<dbReference type="Gene3D" id="3.40.50.1240">
    <property type="entry name" value="Phosphoglycerate mutase-like"/>
    <property type="match status" value="1"/>
</dbReference>
<organism evidence="2 3">
    <name type="scientific">Botryotinia convoluta</name>
    <dbReference type="NCBI Taxonomy" id="54673"/>
    <lineage>
        <taxon>Eukaryota</taxon>
        <taxon>Fungi</taxon>
        <taxon>Dikarya</taxon>
        <taxon>Ascomycota</taxon>
        <taxon>Pezizomycotina</taxon>
        <taxon>Leotiomycetes</taxon>
        <taxon>Helotiales</taxon>
        <taxon>Sclerotiniaceae</taxon>
        <taxon>Botryotinia</taxon>
    </lineage>
</organism>
<dbReference type="GO" id="GO:0005737">
    <property type="term" value="C:cytoplasm"/>
    <property type="evidence" value="ECO:0007669"/>
    <property type="project" value="TreeGrafter"/>
</dbReference>
<dbReference type="AlphaFoldDB" id="A0A4Z1HKR5"/>
<sequence length="243" mass="27836">MPPTLYSVRHAEAEHNIKRRFHIPDPILTPRGRTECRNLRKTFPHHNKIDLWRGEDWFQFNGGWMEFEAVEARAAALRTWLYGIEAQHIVLVTHGGFLHYLTEDGTVSDPKKVRTFTFTKDSTAERAHFVEVGKKKHDVETDSTILVELDELISTAPLKNTLRIVPIERYPLPGNPADSKGEESWDEWPEYTAHDVPLSYEDVVKKFVVSEGKMPCVLNAILGIFLVIAMSFPLATDWKSLSL</sequence>
<dbReference type="GO" id="GO:0016791">
    <property type="term" value="F:phosphatase activity"/>
    <property type="evidence" value="ECO:0007669"/>
    <property type="project" value="TreeGrafter"/>
</dbReference>
<protein>
    <submittedName>
        <fullName evidence="2">Uncharacterized protein</fullName>
    </submittedName>
</protein>
<dbReference type="PANTHER" id="PTHR48100">
    <property type="entry name" value="BROAD-SPECIFICITY PHOSPHATASE YOR283W-RELATED"/>
    <property type="match status" value="1"/>
</dbReference>
<dbReference type="InterPro" id="IPR050275">
    <property type="entry name" value="PGM_Phosphatase"/>
</dbReference>
<dbReference type="CDD" id="cd07040">
    <property type="entry name" value="HP"/>
    <property type="match status" value="1"/>
</dbReference>
<keyword evidence="3" id="KW-1185">Reference proteome</keyword>
<dbReference type="PANTHER" id="PTHR48100:SF54">
    <property type="entry name" value="PHOSPHATASE SPAC5H10.03-RELATED"/>
    <property type="match status" value="1"/>
</dbReference>
<accession>A0A4Z1HKR5</accession>
<proteinExistence type="predicted"/>
<reference evidence="2 3" key="1">
    <citation type="submission" date="2017-12" db="EMBL/GenBank/DDBJ databases">
        <title>Comparative genomics of Botrytis spp.</title>
        <authorList>
            <person name="Valero-Jimenez C.A."/>
            <person name="Tapia P."/>
            <person name="Veloso J."/>
            <person name="Silva-Moreno E."/>
            <person name="Staats M."/>
            <person name="Valdes J.H."/>
            <person name="Van Kan J.A.L."/>
        </authorList>
    </citation>
    <scope>NUCLEOTIDE SEQUENCE [LARGE SCALE GENOMIC DNA]</scope>
    <source>
        <strain evidence="2 3">MUCL11595</strain>
    </source>
</reference>
<evidence type="ECO:0000313" key="2">
    <source>
        <dbReference type="EMBL" id="TGO47852.1"/>
    </source>
</evidence>
<feature type="transmembrane region" description="Helical" evidence="1">
    <location>
        <begin position="216"/>
        <end position="235"/>
    </location>
</feature>
<dbReference type="SMART" id="SM00855">
    <property type="entry name" value="PGAM"/>
    <property type="match status" value="1"/>
</dbReference>